<comment type="caution">
    <text evidence="3">The sequence shown here is derived from an EMBL/GenBank/DDBJ whole genome shotgun (WGS) entry which is preliminary data.</text>
</comment>
<sequence>MDEQQYDYRMLDETIRTTLFLNYSIKPKSTSKSTRRRDAAKSPVSTSTQKPPPDPWSSSQLYSTAYGENLDQVYRPSPVDTSTIELPLRLKHLVDLLAENSHGAWARGRMDENWTYGDERNDRAKMHPSLVPYLFLTDEERQYDADVAKETLKILLALDYKLARRSARYKQTVIMIMESITRTLRLDVNALDSQQSLEAQCHCPSPDESWLACPFNPAPVLQRDVHGCQASTSALVDRFLVFSCLGSVITELSDT</sequence>
<dbReference type="EMBL" id="SPLM01000113">
    <property type="protein sequence ID" value="TMW57913.1"/>
    <property type="molecule type" value="Genomic_DNA"/>
</dbReference>
<evidence type="ECO:0000313" key="4">
    <source>
        <dbReference type="Proteomes" id="UP000794436"/>
    </source>
</evidence>
<proteinExistence type="predicted"/>
<dbReference type="GO" id="GO:0006941">
    <property type="term" value="P:striated muscle contraction"/>
    <property type="evidence" value="ECO:0007669"/>
    <property type="project" value="TreeGrafter"/>
</dbReference>
<dbReference type="InterPro" id="IPR003032">
    <property type="entry name" value="Ryanodine_rcpt"/>
</dbReference>
<dbReference type="Gene3D" id="1.10.490.160">
    <property type="match status" value="1"/>
</dbReference>
<dbReference type="PANTHER" id="PTHR46399">
    <property type="entry name" value="B30.2/SPRY DOMAIN-CONTAINING PROTEIN"/>
    <property type="match status" value="1"/>
</dbReference>
<dbReference type="GO" id="GO:0005219">
    <property type="term" value="F:ryanodine-sensitive calcium-release channel activity"/>
    <property type="evidence" value="ECO:0007669"/>
    <property type="project" value="TreeGrafter"/>
</dbReference>
<dbReference type="Pfam" id="PF02026">
    <property type="entry name" value="RyR"/>
    <property type="match status" value="1"/>
</dbReference>
<dbReference type="InterPro" id="IPR015925">
    <property type="entry name" value="Ryanodine_IP3_receptor"/>
</dbReference>
<dbReference type="GO" id="GO:0034704">
    <property type="term" value="C:calcium channel complex"/>
    <property type="evidence" value="ECO:0007669"/>
    <property type="project" value="TreeGrafter"/>
</dbReference>
<feature type="region of interest" description="Disordered" evidence="1">
    <location>
        <begin position="30"/>
        <end position="61"/>
    </location>
</feature>
<dbReference type="Proteomes" id="UP000794436">
    <property type="component" value="Unassembled WGS sequence"/>
</dbReference>
<evidence type="ECO:0000259" key="2">
    <source>
        <dbReference type="Pfam" id="PF02026"/>
    </source>
</evidence>
<protein>
    <recommendedName>
        <fullName evidence="2">Ryanodine receptor Ryr domain-containing protein</fullName>
    </recommendedName>
</protein>
<name>A0A8K1FGM3_PYTOL</name>
<organism evidence="3 4">
    <name type="scientific">Pythium oligandrum</name>
    <name type="common">Mycoparasitic fungus</name>
    <dbReference type="NCBI Taxonomy" id="41045"/>
    <lineage>
        <taxon>Eukaryota</taxon>
        <taxon>Sar</taxon>
        <taxon>Stramenopiles</taxon>
        <taxon>Oomycota</taxon>
        <taxon>Peronosporomycetes</taxon>
        <taxon>Pythiales</taxon>
        <taxon>Pythiaceae</taxon>
        <taxon>Pythium</taxon>
    </lineage>
</organism>
<dbReference type="GO" id="GO:0014808">
    <property type="term" value="P:release of sequestered calcium ion into cytosol by sarcoplasmic reticulum"/>
    <property type="evidence" value="ECO:0007669"/>
    <property type="project" value="TreeGrafter"/>
</dbReference>
<feature type="domain" description="Ryanodine receptor Ryr" evidence="2">
    <location>
        <begin position="74"/>
        <end position="163"/>
    </location>
</feature>
<accession>A0A8K1FGM3</accession>
<dbReference type="PANTHER" id="PTHR46399:SF8">
    <property type="entry name" value="B30.2_SPRY DOMAIN-CONTAINING PROTEIN"/>
    <property type="match status" value="1"/>
</dbReference>
<evidence type="ECO:0000256" key="1">
    <source>
        <dbReference type="SAM" id="MobiDB-lite"/>
    </source>
</evidence>
<gene>
    <name evidence="3" type="ORF">Poli38472_013387</name>
</gene>
<dbReference type="GO" id="GO:0005790">
    <property type="term" value="C:smooth endoplasmic reticulum"/>
    <property type="evidence" value="ECO:0007669"/>
    <property type="project" value="TreeGrafter"/>
</dbReference>
<dbReference type="AlphaFoldDB" id="A0A8K1FGM3"/>
<dbReference type="OrthoDB" id="300855at2759"/>
<evidence type="ECO:0000313" key="3">
    <source>
        <dbReference type="EMBL" id="TMW57913.1"/>
    </source>
</evidence>
<reference evidence="3" key="1">
    <citation type="submission" date="2019-03" db="EMBL/GenBank/DDBJ databases">
        <title>Long read genome sequence of the mycoparasitic Pythium oligandrum ATCC 38472 isolated from sugarbeet rhizosphere.</title>
        <authorList>
            <person name="Gaulin E."/>
        </authorList>
    </citation>
    <scope>NUCLEOTIDE SEQUENCE</scope>
    <source>
        <strain evidence="3">ATCC 38472_TT</strain>
    </source>
</reference>
<keyword evidence="4" id="KW-1185">Reference proteome</keyword>